<dbReference type="InterPro" id="IPR027417">
    <property type="entry name" value="P-loop_NTPase"/>
</dbReference>
<dbReference type="GO" id="GO:0031564">
    <property type="term" value="P:transcription antitermination"/>
    <property type="evidence" value="ECO:0007669"/>
    <property type="project" value="UniProtKB-KW"/>
</dbReference>
<dbReference type="GO" id="GO:0005525">
    <property type="term" value="F:GTP binding"/>
    <property type="evidence" value="ECO:0007669"/>
    <property type="project" value="UniProtKB-KW"/>
</dbReference>
<keyword evidence="11" id="KW-0342">GTP-binding</keyword>
<evidence type="ECO:0000256" key="13">
    <source>
        <dbReference type="ARBA" id="ARBA00023163"/>
    </source>
</evidence>
<evidence type="ECO:0000313" key="16">
    <source>
        <dbReference type="EMBL" id="CAI3971429.1"/>
    </source>
</evidence>
<dbReference type="SMART" id="SM00962">
    <property type="entry name" value="SRP54"/>
    <property type="match status" value="1"/>
</dbReference>
<dbReference type="InterPro" id="IPR004390">
    <property type="entry name" value="SR_rcpt_FtsY"/>
</dbReference>
<keyword evidence="19" id="KW-1185">Reference proteome</keyword>
<comment type="subcellular location">
    <subcellularLocation>
        <location evidence="1">Cell membrane</location>
        <topology evidence="1">Peripheral membrane protein</topology>
        <orientation evidence="1">Cytoplasmic side</orientation>
    </subcellularLocation>
</comment>
<evidence type="ECO:0000256" key="7">
    <source>
        <dbReference type="ARBA" id="ARBA00022801"/>
    </source>
</evidence>
<gene>
    <name evidence="16" type="ORF">C1SCF055_LOCUS19</name>
</gene>
<feature type="domain" description="SRP54-type proteins GTP-binding" evidence="15">
    <location>
        <begin position="428"/>
        <end position="441"/>
    </location>
</feature>
<dbReference type="InterPro" id="IPR035926">
    <property type="entry name" value="NusB-like_sf"/>
</dbReference>
<dbReference type="InterPro" id="IPR036225">
    <property type="entry name" value="SRP/SRP_N"/>
</dbReference>
<keyword evidence="4" id="KW-1003">Cell membrane</keyword>
<evidence type="ECO:0000313" key="17">
    <source>
        <dbReference type="EMBL" id="CAL1124804.1"/>
    </source>
</evidence>
<evidence type="ECO:0000256" key="6">
    <source>
        <dbReference type="ARBA" id="ARBA00022741"/>
    </source>
</evidence>
<keyword evidence="7" id="KW-0378">Hydrolase</keyword>
<evidence type="ECO:0000256" key="14">
    <source>
        <dbReference type="ARBA" id="ARBA00023170"/>
    </source>
</evidence>
<keyword evidence="8" id="KW-0889">Transcription antitermination</keyword>
<keyword evidence="13" id="KW-0804">Transcription</keyword>
<dbReference type="GO" id="GO:0005737">
    <property type="term" value="C:cytoplasm"/>
    <property type="evidence" value="ECO:0007669"/>
    <property type="project" value="UniProtKB-ARBA"/>
</dbReference>
<dbReference type="HAMAP" id="MF_00073">
    <property type="entry name" value="NusB"/>
    <property type="match status" value="1"/>
</dbReference>
<dbReference type="InterPro" id="IPR003593">
    <property type="entry name" value="AAA+_ATPase"/>
</dbReference>
<dbReference type="Gene3D" id="3.40.50.300">
    <property type="entry name" value="P-loop containing nucleotide triphosphate hydrolases"/>
    <property type="match status" value="1"/>
</dbReference>
<sequence length="464" mass="50611">MANRSRAREVALQVLYQDDFRSEPDPGEDESFLHARLSNDELVVFARSLVNGVRRNRGEIDAELSQKADNWSLHRMAATDRNVLRLGAFEILYSDTPNRVAINEAIELAKRFGSAQSAQFVNGVLDRDFSISSTVTGQDSTAGQSKEITLMGLFDKFKQGLKKTNRLLNTDIRDLFKSESEGRLIDDEFLDELLERLVKTDMGVQPAMDTTEQIRKDFRARVVKMDDMVAVIKTKLKELMAQESAPIQTVEQGPTVIMVVGVNGSGKTTSIAKLTKMFIDDKKSVVLGAADTFRAAAVQQLTIWAERLGATIVTGETGSDPASVAHRAVAKAVEIGADICIVDTAGRLQTQQSLMNELSKLHRVMAKQIPEAPHEVLLVLDSTTGQNGISQAKHFTEAVNCTGIVLAKLDGTAKGGVVVAIRQGVGLPVKYIGVGEKAEDLALFDADAFVDALFDEITGKDSEE</sequence>
<dbReference type="Pfam" id="PF01029">
    <property type="entry name" value="NusB"/>
    <property type="match status" value="1"/>
</dbReference>
<evidence type="ECO:0000256" key="9">
    <source>
        <dbReference type="ARBA" id="ARBA00022884"/>
    </source>
</evidence>
<dbReference type="SMART" id="SM00963">
    <property type="entry name" value="SRP54_N"/>
    <property type="match status" value="1"/>
</dbReference>
<dbReference type="Gene3D" id="1.10.940.10">
    <property type="entry name" value="NusB-like"/>
    <property type="match status" value="1"/>
</dbReference>
<dbReference type="NCBIfam" id="TIGR01951">
    <property type="entry name" value="nusB"/>
    <property type="match status" value="1"/>
</dbReference>
<dbReference type="PANTHER" id="PTHR43134">
    <property type="entry name" value="SIGNAL RECOGNITION PARTICLE RECEPTOR SUBUNIT ALPHA"/>
    <property type="match status" value="1"/>
</dbReference>
<dbReference type="OrthoDB" id="1727884at2759"/>
<evidence type="ECO:0000259" key="15">
    <source>
        <dbReference type="PROSITE" id="PS00300"/>
    </source>
</evidence>
<comment type="similarity">
    <text evidence="2">Belongs to the NusB family.</text>
</comment>
<dbReference type="InterPro" id="IPR000897">
    <property type="entry name" value="SRP54_GTPase_dom"/>
</dbReference>
<evidence type="ECO:0000256" key="11">
    <source>
        <dbReference type="ARBA" id="ARBA00023134"/>
    </source>
</evidence>
<keyword evidence="14 18" id="KW-0675">Receptor</keyword>
<evidence type="ECO:0000313" key="19">
    <source>
        <dbReference type="Proteomes" id="UP001152797"/>
    </source>
</evidence>
<dbReference type="Pfam" id="PF02881">
    <property type="entry name" value="SRP54_N"/>
    <property type="match status" value="1"/>
</dbReference>
<keyword evidence="6" id="KW-0547">Nucleotide-binding</keyword>
<dbReference type="EMBL" id="CAMXCT010000001">
    <property type="protein sequence ID" value="CAI3971429.1"/>
    <property type="molecule type" value="Genomic_DNA"/>
</dbReference>
<evidence type="ECO:0000256" key="12">
    <source>
        <dbReference type="ARBA" id="ARBA00023136"/>
    </source>
</evidence>
<dbReference type="NCBIfam" id="TIGR00064">
    <property type="entry name" value="ftsY"/>
    <property type="match status" value="1"/>
</dbReference>
<dbReference type="Proteomes" id="UP001152797">
    <property type="component" value="Unassembled WGS sequence"/>
</dbReference>
<dbReference type="GO" id="GO:0003723">
    <property type="term" value="F:RNA binding"/>
    <property type="evidence" value="ECO:0007669"/>
    <property type="project" value="UniProtKB-KW"/>
</dbReference>
<dbReference type="GO" id="GO:0006353">
    <property type="term" value="P:DNA-templated transcription termination"/>
    <property type="evidence" value="ECO:0007669"/>
    <property type="project" value="InterPro"/>
</dbReference>
<reference evidence="17" key="2">
    <citation type="submission" date="2024-04" db="EMBL/GenBank/DDBJ databases">
        <authorList>
            <person name="Chen Y."/>
            <person name="Shah S."/>
            <person name="Dougan E. K."/>
            <person name="Thang M."/>
            <person name="Chan C."/>
        </authorList>
    </citation>
    <scope>NUCLEOTIDE SEQUENCE [LARGE SCALE GENOMIC DNA]</scope>
</reference>
<keyword evidence="9" id="KW-0694">RNA-binding</keyword>
<dbReference type="AlphaFoldDB" id="A0A9P1BE12"/>
<dbReference type="PROSITE" id="PS00300">
    <property type="entry name" value="SRP54"/>
    <property type="match status" value="1"/>
</dbReference>
<dbReference type="InterPro" id="IPR011605">
    <property type="entry name" value="NusB_fam"/>
</dbReference>
<name>A0A9P1BE12_9DINO</name>
<evidence type="ECO:0000256" key="3">
    <source>
        <dbReference type="ARBA" id="ARBA00008531"/>
    </source>
</evidence>
<dbReference type="EMBL" id="CAMXCT020000001">
    <property type="protein sequence ID" value="CAL1124804.1"/>
    <property type="molecule type" value="Genomic_DNA"/>
</dbReference>
<dbReference type="GO" id="GO:0005886">
    <property type="term" value="C:plasma membrane"/>
    <property type="evidence" value="ECO:0007669"/>
    <property type="project" value="UniProtKB-SubCell"/>
</dbReference>
<dbReference type="FunFam" id="3.40.50.300:FF:000053">
    <property type="entry name" value="Signal recognition particle receptor FtsY"/>
    <property type="match status" value="1"/>
</dbReference>
<dbReference type="CDD" id="cd00619">
    <property type="entry name" value="Terminator_NusB"/>
    <property type="match status" value="1"/>
</dbReference>
<evidence type="ECO:0000256" key="5">
    <source>
        <dbReference type="ARBA" id="ARBA00022490"/>
    </source>
</evidence>
<dbReference type="CDD" id="cd17874">
    <property type="entry name" value="FtsY"/>
    <property type="match status" value="1"/>
</dbReference>
<keyword evidence="12" id="KW-0472">Membrane</keyword>
<dbReference type="InterPro" id="IPR013822">
    <property type="entry name" value="Signal_recog_particl_SRP54_hlx"/>
</dbReference>
<evidence type="ECO:0000313" key="18">
    <source>
        <dbReference type="EMBL" id="CAL4758741.1"/>
    </source>
</evidence>
<dbReference type="SUPFAM" id="SSF47364">
    <property type="entry name" value="Domain of the SRP/SRP receptor G-proteins"/>
    <property type="match status" value="1"/>
</dbReference>
<evidence type="ECO:0000256" key="1">
    <source>
        <dbReference type="ARBA" id="ARBA00004413"/>
    </source>
</evidence>
<evidence type="ECO:0000256" key="8">
    <source>
        <dbReference type="ARBA" id="ARBA00022814"/>
    </source>
</evidence>
<evidence type="ECO:0000256" key="4">
    <source>
        <dbReference type="ARBA" id="ARBA00022475"/>
    </source>
</evidence>
<keyword evidence="5" id="KW-0963">Cytoplasm</keyword>
<organism evidence="16">
    <name type="scientific">Cladocopium goreaui</name>
    <dbReference type="NCBI Taxonomy" id="2562237"/>
    <lineage>
        <taxon>Eukaryota</taxon>
        <taxon>Sar</taxon>
        <taxon>Alveolata</taxon>
        <taxon>Dinophyceae</taxon>
        <taxon>Suessiales</taxon>
        <taxon>Symbiodiniaceae</taxon>
        <taxon>Cladocopium</taxon>
    </lineage>
</organism>
<reference evidence="16" key="1">
    <citation type="submission" date="2022-10" db="EMBL/GenBank/DDBJ databases">
        <authorList>
            <person name="Chen Y."/>
            <person name="Dougan E. K."/>
            <person name="Chan C."/>
            <person name="Rhodes N."/>
            <person name="Thang M."/>
        </authorList>
    </citation>
    <scope>NUCLEOTIDE SEQUENCE</scope>
</reference>
<dbReference type="Gene3D" id="1.20.120.140">
    <property type="entry name" value="Signal recognition particle SRP54, nucleotide-binding domain"/>
    <property type="match status" value="1"/>
</dbReference>
<comment type="caution">
    <text evidence="16">The sequence shown here is derived from an EMBL/GenBank/DDBJ whole genome shotgun (WGS) entry which is preliminary data.</text>
</comment>
<dbReference type="SUPFAM" id="SSF48013">
    <property type="entry name" value="NusB-like"/>
    <property type="match status" value="1"/>
</dbReference>
<keyword evidence="10" id="KW-0805">Transcription regulation</keyword>
<dbReference type="InterPro" id="IPR042101">
    <property type="entry name" value="SRP54_N_sf"/>
</dbReference>
<dbReference type="PANTHER" id="PTHR43134:SF1">
    <property type="entry name" value="SIGNAL RECOGNITION PARTICLE RECEPTOR SUBUNIT ALPHA"/>
    <property type="match status" value="1"/>
</dbReference>
<dbReference type="Pfam" id="PF00448">
    <property type="entry name" value="SRP54"/>
    <property type="match status" value="1"/>
</dbReference>
<evidence type="ECO:0000256" key="10">
    <source>
        <dbReference type="ARBA" id="ARBA00023015"/>
    </source>
</evidence>
<dbReference type="GO" id="GO:0003924">
    <property type="term" value="F:GTPase activity"/>
    <property type="evidence" value="ECO:0007669"/>
    <property type="project" value="TreeGrafter"/>
</dbReference>
<comment type="similarity">
    <text evidence="3">Belongs to the GTP-binding SRP family.</text>
</comment>
<dbReference type="SMART" id="SM00382">
    <property type="entry name" value="AAA"/>
    <property type="match status" value="1"/>
</dbReference>
<dbReference type="EMBL" id="CAMXCT030000001">
    <property type="protein sequence ID" value="CAL4758741.1"/>
    <property type="molecule type" value="Genomic_DNA"/>
</dbReference>
<dbReference type="GO" id="GO:0006614">
    <property type="term" value="P:SRP-dependent cotranslational protein targeting to membrane"/>
    <property type="evidence" value="ECO:0007669"/>
    <property type="project" value="InterPro"/>
</dbReference>
<evidence type="ECO:0000256" key="2">
    <source>
        <dbReference type="ARBA" id="ARBA00005952"/>
    </source>
</evidence>
<dbReference type="InterPro" id="IPR006027">
    <property type="entry name" value="NusB_RsmB_TIM44"/>
</dbReference>
<proteinExistence type="inferred from homology"/>
<accession>A0A9P1BE12</accession>
<protein>
    <submittedName>
        <fullName evidence="18">Signal recognition particle receptor FtsY (SRP receptor)</fullName>
    </submittedName>
</protein>
<dbReference type="GO" id="GO:0005047">
    <property type="term" value="F:signal recognition particle binding"/>
    <property type="evidence" value="ECO:0007669"/>
    <property type="project" value="TreeGrafter"/>
</dbReference>
<dbReference type="SUPFAM" id="SSF52540">
    <property type="entry name" value="P-loop containing nucleoside triphosphate hydrolases"/>
    <property type="match status" value="1"/>
</dbReference>
<dbReference type="HAMAP" id="MF_00920">
    <property type="entry name" value="FtsY"/>
    <property type="match status" value="1"/>
</dbReference>